<comment type="caution">
    <text evidence="1">The sequence shown here is derived from an EMBL/GenBank/DDBJ whole genome shotgun (WGS) entry which is preliminary data.</text>
</comment>
<keyword evidence="2" id="KW-1185">Reference proteome</keyword>
<evidence type="ECO:0000313" key="2">
    <source>
        <dbReference type="Proteomes" id="UP000540787"/>
    </source>
</evidence>
<evidence type="ECO:0000313" key="1">
    <source>
        <dbReference type="EMBL" id="MBB6131912.1"/>
    </source>
</evidence>
<dbReference type="RefSeq" id="WP_183549327.1">
    <property type="nucleotide sequence ID" value="NZ_JACHBX010000001.1"/>
</dbReference>
<sequence>MNSFASWQARAAVYSATNKRDTVLFLAYEAASASEASAAGFELMGTTWDANGVEVKAYKSKPPGVPEFGCVICGKNSQYYHGVYCCGKKRVLML</sequence>
<reference evidence="1 2" key="1">
    <citation type="submission" date="2020-08" db="EMBL/GenBank/DDBJ databases">
        <title>The Agave Microbiome: Exploring the role of microbial communities in plant adaptations to desert environments.</title>
        <authorList>
            <person name="Partida-Martinez L.P."/>
        </authorList>
    </citation>
    <scope>NUCLEOTIDE SEQUENCE [LARGE SCALE GENOMIC DNA]</scope>
    <source>
        <strain evidence="1 2">AT3.2</strain>
    </source>
</reference>
<proteinExistence type="predicted"/>
<accession>A0A7W9WXG5</accession>
<gene>
    <name evidence="1" type="ORF">HD842_000023</name>
</gene>
<protein>
    <submittedName>
        <fullName evidence="1">Uncharacterized protein</fullName>
    </submittedName>
</protein>
<dbReference type="AlphaFoldDB" id="A0A7W9WXG5"/>
<dbReference type="EMBL" id="JACHBX010000001">
    <property type="protein sequence ID" value="MBB6131912.1"/>
    <property type="molecule type" value="Genomic_DNA"/>
</dbReference>
<dbReference type="Proteomes" id="UP000540787">
    <property type="component" value="Unassembled WGS sequence"/>
</dbReference>
<organism evidence="1 2">
    <name type="scientific">Massilia aurea</name>
    <dbReference type="NCBI Taxonomy" id="373040"/>
    <lineage>
        <taxon>Bacteria</taxon>
        <taxon>Pseudomonadati</taxon>
        <taxon>Pseudomonadota</taxon>
        <taxon>Betaproteobacteria</taxon>
        <taxon>Burkholderiales</taxon>
        <taxon>Oxalobacteraceae</taxon>
        <taxon>Telluria group</taxon>
        <taxon>Massilia</taxon>
    </lineage>
</organism>
<name>A0A7W9WXG5_9BURK</name>